<name>A0A377JWY8_9HELI</name>
<protein>
    <recommendedName>
        <fullName evidence="5">XRE family transcriptional regulator</fullName>
    </recommendedName>
</protein>
<dbReference type="EMBL" id="UGHX01000003">
    <property type="protein sequence ID" value="STP14320.1"/>
    <property type="molecule type" value="Genomic_DNA"/>
</dbReference>
<proteinExistence type="predicted"/>
<evidence type="ECO:0000313" key="4">
    <source>
        <dbReference type="Proteomes" id="UP000255103"/>
    </source>
</evidence>
<organism evidence="2 4">
    <name type="scientific">Helicobacter cinaedi</name>
    <dbReference type="NCBI Taxonomy" id="213"/>
    <lineage>
        <taxon>Bacteria</taxon>
        <taxon>Pseudomonadati</taxon>
        <taxon>Campylobacterota</taxon>
        <taxon>Epsilonproteobacteria</taxon>
        <taxon>Campylobacterales</taxon>
        <taxon>Helicobacteraceae</taxon>
        <taxon>Helicobacter</taxon>
    </lineage>
</organism>
<evidence type="ECO:0008006" key="5">
    <source>
        <dbReference type="Google" id="ProtNLM"/>
    </source>
</evidence>
<sequence length="78" mass="9205">MQENKPFYTTLSFELDLQEFKALYKQAGFKNKNELAKFLDLSHTTINMWGSVTPFPRYIKPLLVCMIQAQENLNLFKQ</sequence>
<evidence type="ECO:0000313" key="1">
    <source>
        <dbReference type="EMBL" id="STP11017.1"/>
    </source>
</evidence>
<accession>A0A377JWY8</accession>
<dbReference type="EMBL" id="UGHX01000004">
    <property type="protein sequence ID" value="STP14337.1"/>
    <property type="molecule type" value="Genomic_DNA"/>
</dbReference>
<evidence type="ECO:0000313" key="3">
    <source>
        <dbReference type="EMBL" id="STP14337.1"/>
    </source>
</evidence>
<dbReference type="AlphaFoldDB" id="A0A377JWY8"/>
<dbReference type="EMBL" id="UGHX01000001">
    <property type="protein sequence ID" value="STP11017.1"/>
    <property type="molecule type" value="Genomic_DNA"/>
</dbReference>
<dbReference type="Proteomes" id="UP000255103">
    <property type="component" value="Unassembled WGS sequence"/>
</dbReference>
<gene>
    <name evidence="1" type="ORF">NCTC12219_00900</name>
    <name evidence="2" type="ORF">NCTC12219_01867</name>
    <name evidence="3" type="ORF">NCTC12219_01884</name>
</gene>
<evidence type="ECO:0000313" key="2">
    <source>
        <dbReference type="EMBL" id="STP14320.1"/>
    </source>
</evidence>
<reference evidence="2 4" key="1">
    <citation type="submission" date="2018-06" db="EMBL/GenBank/DDBJ databases">
        <authorList>
            <consortium name="Pathogen Informatics"/>
            <person name="Doyle S."/>
        </authorList>
    </citation>
    <scope>NUCLEOTIDE SEQUENCE [LARGE SCALE GENOMIC DNA]</scope>
    <source>
        <strain evidence="2 4">NCTC12219</strain>
    </source>
</reference>